<dbReference type="GO" id="GO:0031048">
    <property type="term" value="P:regulatory ncRNA-mediated heterochromatin formation"/>
    <property type="evidence" value="ECO:0007669"/>
    <property type="project" value="TreeGrafter"/>
</dbReference>
<dbReference type="PANTHER" id="PTHR21357:SF4">
    <property type="entry name" value="FAM172 FAMILY PROTEIN HOMOLOG CG10038"/>
    <property type="match status" value="1"/>
</dbReference>
<dbReference type="AlphaFoldDB" id="A0A182K6J9"/>
<dbReference type="SUPFAM" id="SSF53474">
    <property type="entry name" value="alpha/beta-Hydrolases"/>
    <property type="match status" value="1"/>
</dbReference>
<dbReference type="GO" id="GO:0005634">
    <property type="term" value="C:nucleus"/>
    <property type="evidence" value="ECO:0007669"/>
    <property type="project" value="TreeGrafter"/>
</dbReference>
<sequence length="382" mass="42869">MRVLLRLFQQHAKLAASPGGLFRWPRSATVAAAPVTIVLVGISIRMAASEERNYPTTLEGFGYGFNEEGKLRQIDKETGKITDRVFDYQVYTSLSENQAHYEALGDVITEYVYQRLEEKEGMKKLYVPDDVPREEATFVFSTVEKVDRPKKLLVLIHGSGVVRAGQWARSLIINDCLDSGTQIPYINRGRELGYEVLLLNTNDNYRTVSGARKSIRGSRNPTEHAVTVLEKYILASKPESVAIVAHSYGGVVTVELAQRYSEFFRDKVFAVGFTDSVHASSLVPEVLKKIGRNWVTAKDPLDTPLTITKHDIPRHSAGHIKHEMTSYSCMSALFEFLESRYAEFRANRGEEPRKKKSKGDELICTGSKDRVPYVSIGSKKGN</sequence>
<dbReference type="STRING" id="43041.A0A182K6J9"/>
<evidence type="ECO:0000313" key="3">
    <source>
        <dbReference type="Proteomes" id="UP000075881"/>
    </source>
</evidence>
<dbReference type="InterPro" id="IPR053858">
    <property type="entry name" value="Arb2_dom"/>
</dbReference>
<name>A0A182K6J9_9DIPT</name>
<reference evidence="3" key="1">
    <citation type="submission" date="2013-03" db="EMBL/GenBank/DDBJ databases">
        <title>The Genome Sequence of Anopheles christyi ACHKN1017.</title>
        <authorList>
            <consortium name="The Broad Institute Genomics Platform"/>
            <person name="Neafsey D.E."/>
            <person name="Besansky N."/>
            <person name="Walker B."/>
            <person name="Young S.K."/>
            <person name="Zeng Q."/>
            <person name="Gargeya S."/>
            <person name="Fitzgerald M."/>
            <person name="Haas B."/>
            <person name="Abouelleil A."/>
            <person name="Allen A.W."/>
            <person name="Alvarado L."/>
            <person name="Arachchi H.M."/>
            <person name="Berlin A.M."/>
            <person name="Chapman S.B."/>
            <person name="Gainer-Dewar J."/>
            <person name="Goldberg J."/>
            <person name="Griggs A."/>
            <person name="Gujja S."/>
            <person name="Hansen M."/>
            <person name="Howarth C."/>
            <person name="Imamovic A."/>
            <person name="Ireland A."/>
            <person name="Larimer J."/>
            <person name="McCowan C."/>
            <person name="Murphy C."/>
            <person name="Pearson M."/>
            <person name="Poon T.W."/>
            <person name="Priest M."/>
            <person name="Roberts A."/>
            <person name="Saif S."/>
            <person name="Shea T."/>
            <person name="Sisk P."/>
            <person name="Sykes S."/>
            <person name="Wortman J."/>
            <person name="Nusbaum C."/>
            <person name="Birren B."/>
        </authorList>
    </citation>
    <scope>NUCLEOTIDE SEQUENCE [LARGE SCALE GENOMIC DNA]</scope>
    <source>
        <strain evidence="3">ACHKN1017</strain>
    </source>
</reference>
<dbReference type="EnsemblMetazoa" id="ACHR006384-RA">
    <property type="protein sequence ID" value="ACHR006384-PA"/>
    <property type="gene ID" value="ACHR006384"/>
</dbReference>
<keyword evidence="3" id="KW-1185">Reference proteome</keyword>
<dbReference type="VEuPathDB" id="VectorBase:ACHR006384"/>
<evidence type="ECO:0000313" key="2">
    <source>
        <dbReference type="EnsemblMetazoa" id="ACHR006384-PA"/>
    </source>
</evidence>
<dbReference type="Proteomes" id="UP000075881">
    <property type="component" value="Unassembled WGS sequence"/>
</dbReference>
<dbReference type="InterPro" id="IPR029058">
    <property type="entry name" value="AB_hydrolase_fold"/>
</dbReference>
<dbReference type="GO" id="GO:0035197">
    <property type="term" value="F:siRNA binding"/>
    <property type="evidence" value="ECO:0007669"/>
    <property type="project" value="TreeGrafter"/>
</dbReference>
<reference evidence="2" key="2">
    <citation type="submission" date="2020-05" db="UniProtKB">
        <authorList>
            <consortium name="EnsemblMetazoa"/>
        </authorList>
    </citation>
    <scope>IDENTIFICATION</scope>
    <source>
        <strain evidence="2">ACHKN1017</strain>
    </source>
</reference>
<evidence type="ECO:0000259" key="1">
    <source>
        <dbReference type="Pfam" id="PF22749"/>
    </source>
</evidence>
<accession>A0A182K6J9</accession>
<dbReference type="Pfam" id="PF22749">
    <property type="entry name" value="Arb2"/>
    <property type="match status" value="1"/>
</dbReference>
<organism evidence="2 3">
    <name type="scientific">Anopheles christyi</name>
    <dbReference type="NCBI Taxonomy" id="43041"/>
    <lineage>
        <taxon>Eukaryota</taxon>
        <taxon>Metazoa</taxon>
        <taxon>Ecdysozoa</taxon>
        <taxon>Arthropoda</taxon>
        <taxon>Hexapoda</taxon>
        <taxon>Insecta</taxon>
        <taxon>Pterygota</taxon>
        <taxon>Neoptera</taxon>
        <taxon>Endopterygota</taxon>
        <taxon>Diptera</taxon>
        <taxon>Nematocera</taxon>
        <taxon>Culicoidea</taxon>
        <taxon>Culicidae</taxon>
        <taxon>Anophelinae</taxon>
        <taxon>Anopheles</taxon>
    </lineage>
</organism>
<proteinExistence type="predicted"/>
<dbReference type="InterPro" id="IPR048263">
    <property type="entry name" value="Arb2"/>
</dbReference>
<dbReference type="Gene3D" id="3.40.50.1820">
    <property type="entry name" value="alpha/beta hydrolase"/>
    <property type="match status" value="1"/>
</dbReference>
<dbReference type="PANTHER" id="PTHR21357">
    <property type="entry name" value="FAM172 FAMILY PROTEIN HOMOLOG CG10038"/>
    <property type="match status" value="1"/>
</dbReference>
<protein>
    <recommendedName>
        <fullName evidence="1">Arb2 domain-containing protein</fullName>
    </recommendedName>
</protein>
<feature type="domain" description="Arb2" evidence="1">
    <location>
        <begin position="54"/>
        <end position="300"/>
    </location>
</feature>
<dbReference type="FunFam" id="3.40.50.1820:FF:000257">
    <property type="entry name" value="Uncharacterized protein, isoform A"/>
    <property type="match status" value="1"/>
</dbReference>